<organism evidence="7 8">
    <name type="scientific">Polyangium jinanense</name>
    <dbReference type="NCBI Taxonomy" id="2829994"/>
    <lineage>
        <taxon>Bacteria</taxon>
        <taxon>Pseudomonadati</taxon>
        <taxon>Myxococcota</taxon>
        <taxon>Polyangia</taxon>
        <taxon>Polyangiales</taxon>
        <taxon>Polyangiaceae</taxon>
        <taxon>Polyangium</taxon>
    </lineage>
</organism>
<evidence type="ECO:0000256" key="1">
    <source>
        <dbReference type="ARBA" id="ARBA00004370"/>
    </source>
</evidence>
<dbReference type="InterPro" id="IPR050307">
    <property type="entry name" value="Sterol_Desaturase_Related"/>
</dbReference>
<feature type="transmembrane region" description="Helical" evidence="5">
    <location>
        <begin position="33"/>
        <end position="55"/>
    </location>
</feature>
<dbReference type="RefSeq" id="WP_272424475.1">
    <property type="nucleotide sequence ID" value="NZ_JAGTJJ010000038.1"/>
</dbReference>
<keyword evidence="4 5" id="KW-0472">Membrane</keyword>
<name>A0A9X3XBN1_9BACT</name>
<keyword evidence="3 5" id="KW-1133">Transmembrane helix</keyword>
<feature type="transmembrane region" description="Helical" evidence="5">
    <location>
        <begin position="76"/>
        <end position="94"/>
    </location>
</feature>
<dbReference type="Pfam" id="PF04116">
    <property type="entry name" value="FA_hydroxylase"/>
    <property type="match status" value="1"/>
</dbReference>
<dbReference type="GO" id="GO:0008610">
    <property type="term" value="P:lipid biosynthetic process"/>
    <property type="evidence" value="ECO:0007669"/>
    <property type="project" value="InterPro"/>
</dbReference>
<gene>
    <name evidence="7" type="ORF">KEG57_38270</name>
</gene>
<sequence length="246" mass="28746">MPHLTLPTIFTIGSTLAFLVLERVRPGRALPHVAGWHVRALLLNLAQLGITLALNRVWARLFQGASLFTISALERPWLEGLVAWFVGTFFYYWWHRWRHADGFWRVFHQIHHSPARIEILTSFYKHPVEMFSDALLSAAIAYLLLGISLEGAFWFNFFAATGEYFYHGNFKSPRWLKWFIQTPELHSVHHQLDVHRYNFSDLPLWDRLFGTYKDADEFAPACGFPRDNERKLGAMLVFRDVYHDAA</sequence>
<accession>A0A9X3XBN1</accession>
<dbReference type="Proteomes" id="UP001151081">
    <property type="component" value="Unassembled WGS sequence"/>
</dbReference>
<feature type="transmembrane region" description="Helical" evidence="5">
    <location>
        <begin position="134"/>
        <end position="155"/>
    </location>
</feature>
<evidence type="ECO:0000313" key="8">
    <source>
        <dbReference type="Proteomes" id="UP001151081"/>
    </source>
</evidence>
<evidence type="ECO:0000313" key="7">
    <source>
        <dbReference type="EMBL" id="MDC3986385.1"/>
    </source>
</evidence>
<keyword evidence="8" id="KW-1185">Reference proteome</keyword>
<evidence type="ECO:0000259" key="6">
    <source>
        <dbReference type="Pfam" id="PF04116"/>
    </source>
</evidence>
<evidence type="ECO:0000256" key="5">
    <source>
        <dbReference type="SAM" id="Phobius"/>
    </source>
</evidence>
<dbReference type="PANTHER" id="PTHR11863">
    <property type="entry name" value="STEROL DESATURASE"/>
    <property type="match status" value="1"/>
</dbReference>
<comment type="subcellular location">
    <subcellularLocation>
        <location evidence="1">Membrane</location>
    </subcellularLocation>
</comment>
<dbReference type="GO" id="GO:0005506">
    <property type="term" value="F:iron ion binding"/>
    <property type="evidence" value="ECO:0007669"/>
    <property type="project" value="InterPro"/>
</dbReference>
<keyword evidence="2 5" id="KW-0812">Transmembrane</keyword>
<dbReference type="AlphaFoldDB" id="A0A9X3XBN1"/>
<proteinExistence type="predicted"/>
<comment type="caution">
    <text evidence="7">The sequence shown here is derived from an EMBL/GenBank/DDBJ whole genome shotgun (WGS) entry which is preliminary data.</text>
</comment>
<evidence type="ECO:0000256" key="2">
    <source>
        <dbReference type="ARBA" id="ARBA00022692"/>
    </source>
</evidence>
<feature type="domain" description="Fatty acid hydroxylase" evidence="6">
    <location>
        <begin position="81"/>
        <end position="211"/>
    </location>
</feature>
<dbReference type="InterPro" id="IPR006694">
    <property type="entry name" value="Fatty_acid_hydroxylase"/>
</dbReference>
<dbReference type="GO" id="GO:0016491">
    <property type="term" value="F:oxidoreductase activity"/>
    <property type="evidence" value="ECO:0007669"/>
    <property type="project" value="InterPro"/>
</dbReference>
<evidence type="ECO:0000256" key="3">
    <source>
        <dbReference type="ARBA" id="ARBA00022989"/>
    </source>
</evidence>
<evidence type="ECO:0000256" key="4">
    <source>
        <dbReference type="ARBA" id="ARBA00023136"/>
    </source>
</evidence>
<protein>
    <submittedName>
        <fullName evidence="7">Sterol desaturase family protein</fullName>
    </submittedName>
</protein>
<dbReference type="EMBL" id="JAGTJJ010000038">
    <property type="protein sequence ID" value="MDC3986385.1"/>
    <property type="molecule type" value="Genomic_DNA"/>
</dbReference>
<dbReference type="GO" id="GO:0016020">
    <property type="term" value="C:membrane"/>
    <property type="evidence" value="ECO:0007669"/>
    <property type="project" value="UniProtKB-SubCell"/>
</dbReference>
<reference evidence="7 8" key="1">
    <citation type="submission" date="2021-04" db="EMBL/GenBank/DDBJ databases">
        <title>Genome analysis of Polyangium sp.</title>
        <authorList>
            <person name="Li Y."/>
            <person name="Wang J."/>
        </authorList>
    </citation>
    <scope>NUCLEOTIDE SEQUENCE [LARGE SCALE GENOMIC DNA]</scope>
    <source>
        <strain evidence="7 8">SDU14</strain>
    </source>
</reference>